<gene>
    <name evidence="2" type="ORF">UV42_C0025G0008</name>
</gene>
<feature type="transmembrane region" description="Helical" evidence="1">
    <location>
        <begin position="122"/>
        <end position="142"/>
    </location>
</feature>
<protein>
    <submittedName>
        <fullName evidence="2">Uncharacterized protein</fullName>
    </submittedName>
</protein>
<name>A0A0G1BEA3_9BACT</name>
<evidence type="ECO:0000256" key="1">
    <source>
        <dbReference type="SAM" id="Phobius"/>
    </source>
</evidence>
<keyword evidence="1" id="KW-0472">Membrane</keyword>
<evidence type="ECO:0000313" key="2">
    <source>
        <dbReference type="EMBL" id="KKS71529.1"/>
    </source>
</evidence>
<organism evidence="2 3">
    <name type="scientific">Candidatus Magasanikbacteria bacterium GW2011_GWE2_42_7</name>
    <dbReference type="NCBI Taxonomy" id="1619052"/>
    <lineage>
        <taxon>Bacteria</taxon>
        <taxon>Candidatus Magasanikiibacteriota</taxon>
    </lineage>
</organism>
<evidence type="ECO:0000313" key="3">
    <source>
        <dbReference type="Proteomes" id="UP000033867"/>
    </source>
</evidence>
<dbReference type="Proteomes" id="UP000033867">
    <property type="component" value="Unassembled WGS sequence"/>
</dbReference>
<dbReference type="AlphaFoldDB" id="A0A0G1BEA3"/>
<reference evidence="2 3" key="1">
    <citation type="journal article" date="2015" name="Nature">
        <title>rRNA introns, odd ribosomes, and small enigmatic genomes across a large radiation of phyla.</title>
        <authorList>
            <person name="Brown C.T."/>
            <person name="Hug L.A."/>
            <person name="Thomas B.C."/>
            <person name="Sharon I."/>
            <person name="Castelle C.J."/>
            <person name="Singh A."/>
            <person name="Wilkins M.J."/>
            <person name="Williams K.H."/>
            <person name="Banfield J.F."/>
        </authorList>
    </citation>
    <scope>NUCLEOTIDE SEQUENCE [LARGE SCALE GENOMIC DNA]</scope>
</reference>
<comment type="caution">
    <text evidence="2">The sequence shown here is derived from an EMBL/GenBank/DDBJ whole genome shotgun (WGS) entry which is preliminary data.</text>
</comment>
<accession>A0A0G1BEA3</accession>
<keyword evidence="1" id="KW-1133">Transmembrane helix</keyword>
<sequence length="144" mass="15816">MIIYASRQPWEERRVMLFYCDDIPYELPIEELEARGGACYVQEATGHMVSLTVRMNHVHQQVNVQVHGRVSDWQVPLGALIGHPVVKVEDPTILNTVTSISLDAVSEAHAGQGRAHGDSKTWLVIVLAITALILGGVIAVLVNN</sequence>
<dbReference type="EMBL" id="LCEK01000025">
    <property type="protein sequence ID" value="KKS71529.1"/>
    <property type="molecule type" value="Genomic_DNA"/>
</dbReference>
<proteinExistence type="predicted"/>
<keyword evidence="1" id="KW-0812">Transmembrane</keyword>